<accession>A0A0C2MJ72</accession>
<comment type="caution">
    <text evidence="1">The sequence shown here is derived from an EMBL/GenBank/DDBJ whole genome shotgun (WGS) entry which is preliminary data.</text>
</comment>
<dbReference type="EMBL" id="JWZT01003288">
    <property type="protein sequence ID" value="KII67186.1"/>
    <property type="molecule type" value="Genomic_DNA"/>
</dbReference>
<proteinExistence type="predicted"/>
<keyword evidence="2" id="KW-1185">Reference proteome</keyword>
<dbReference type="PANTHER" id="PTHR14374:SF0">
    <property type="entry name" value="TRAFFICKING PROTEIN PARTICLE COMPLEX SUBUNIT 11"/>
    <property type="match status" value="1"/>
</dbReference>
<organism evidence="1 2">
    <name type="scientific">Thelohanellus kitauei</name>
    <name type="common">Myxosporean</name>
    <dbReference type="NCBI Taxonomy" id="669202"/>
    <lineage>
        <taxon>Eukaryota</taxon>
        <taxon>Metazoa</taxon>
        <taxon>Cnidaria</taxon>
        <taxon>Myxozoa</taxon>
        <taxon>Myxosporea</taxon>
        <taxon>Bivalvulida</taxon>
        <taxon>Platysporina</taxon>
        <taxon>Myxobolidae</taxon>
        <taxon>Thelohanellus</taxon>
    </lineage>
</organism>
<sequence length="973" mass="113468">MTADSFKPTATNVRPEYIHPDFTEIPKANIVCHGLDLQNSYPEVFDIIEELLRPTRFNLIPIYNSQKKSKEKPCIMSHSWLTRRLHQLPIAVLEFQRSDFSLSETPDQLRSAIKCPIILVIIRDSKKSDNSMFDLEHARKYWKCFSSIVIADCSDPDSFKQLIQILEDSVSEQCVNLIKTYQSRNSFGSEVSMSHFLKNRIKISFYCEIKNDCSGALRNFSLALGEAMELRKVHSDFHEIQFIIGCVTAKVIYYNLKQNNKIEAVDKIYKLFQTFNKFKTKSHMQQYPAAEFDIWRSRHLINFITLVESATEPQPNDHPGMYYFFAAKFLISAFEFYQNVRSDVNLEEYEVLQPKYIGGSPFITSGGQTIDYQTYIKILAATFNFEFYFALIIDCLEKAHQLFKRFNQHLCSLTVGMRLQGFPKTTLISIYFFIFCLRLCESFKTSPYWYLSLEKSLFRFMIKAFNDQLFDNVIRYAFKIYLIYNYLWLTRRQAESYQNLMDLVSFIISILSGQQSTGTKISKYLPPEASFKDIVLRQKIVVQESNFEFFRYSYRFVRDPTTKSVKIGFNIKATCDVNIPVQRVTAIVQTSNPSVSPPILTLVMDEVNKNSHVTQKWLKYNHNIAIKTYETFTLLAFEVITFPNKSIIFSFPLTSTPSISYYQEIVHDHDAEFQNLSIKLDSNDCIFGQEFVTNICISNYDYFTKEIKFFAVVIHDSTNTQIVPEFSGDYEEKDYNLVFKMLEPFETRVFQLRCNLVKLGVYRLNMQVQQEFLNYTGFEINNLDVHEVVTCIYPLLFELSINRHKLFDNNLLINFVIENYGYTDMQVQDVSIYNAKRVFNDISNTLLGTGQRISMLFTCQVGASMRFNYAILKEDEQSLILNFHTKEAEFLDISYISSEDDSDKYTTIDIQNNSDDLLVLNLRKNRDSDNEQIYISPYAQVSFKTLVQTPMFEIATAIKIGKAIDLYNLKDKV</sequence>
<evidence type="ECO:0000313" key="2">
    <source>
        <dbReference type="Proteomes" id="UP000031668"/>
    </source>
</evidence>
<dbReference type="Proteomes" id="UP000031668">
    <property type="component" value="Unassembled WGS sequence"/>
</dbReference>
<dbReference type="PANTHER" id="PTHR14374">
    <property type="entry name" value="FOIE GRAS"/>
    <property type="match status" value="1"/>
</dbReference>
<gene>
    <name evidence="1" type="ORF">RF11_11241</name>
</gene>
<evidence type="ECO:0008006" key="3">
    <source>
        <dbReference type="Google" id="ProtNLM"/>
    </source>
</evidence>
<evidence type="ECO:0000313" key="1">
    <source>
        <dbReference type="EMBL" id="KII67186.1"/>
    </source>
</evidence>
<reference evidence="1 2" key="1">
    <citation type="journal article" date="2014" name="Genome Biol. Evol.">
        <title>The genome of the myxosporean Thelohanellus kitauei shows adaptations to nutrient acquisition within its fish host.</title>
        <authorList>
            <person name="Yang Y."/>
            <person name="Xiong J."/>
            <person name="Zhou Z."/>
            <person name="Huo F."/>
            <person name="Miao W."/>
            <person name="Ran C."/>
            <person name="Liu Y."/>
            <person name="Zhang J."/>
            <person name="Feng J."/>
            <person name="Wang M."/>
            <person name="Wang M."/>
            <person name="Wang L."/>
            <person name="Yao B."/>
        </authorList>
    </citation>
    <scope>NUCLEOTIDE SEQUENCE [LARGE SCALE GENOMIC DNA]</scope>
    <source>
        <strain evidence="1">Wuqing</strain>
    </source>
</reference>
<name>A0A0C2MJ72_THEKT</name>
<dbReference type="AlphaFoldDB" id="A0A0C2MJ72"/>
<dbReference type="OrthoDB" id="6278596at2759"/>
<protein>
    <recommendedName>
        <fullName evidence="3">Trafficking protein particle complex subunit 11 domain-containing protein</fullName>
    </recommendedName>
</protein>